<feature type="region of interest" description="Disordered" evidence="1">
    <location>
        <begin position="169"/>
        <end position="204"/>
    </location>
</feature>
<dbReference type="NCBIfam" id="TIGR02519">
    <property type="entry name" value="pilus_MshL"/>
    <property type="match status" value="1"/>
</dbReference>
<dbReference type="InterPro" id="IPR013358">
    <property type="entry name" value="Pilus_biogenesis_MshL"/>
</dbReference>
<protein>
    <submittedName>
        <fullName evidence="5">Pilus (MSHA type) biogenesis protein MshL</fullName>
    </submittedName>
</protein>
<organism evidence="5 6">
    <name type="scientific">Thalassolituus marinus</name>
    <dbReference type="NCBI Taxonomy" id="671053"/>
    <lineage>
        <taxon>Bacteria</taxon>
        <taxon>Pseudomonadati</taxon>
        <taxon>Pseudomonadota</taxon>
        <taxon>Gammaproteobacteria</taxon>
        <taxon>Oceanospirillales</taxon>
        <taxon>Oceanospirillaceae</taxon>
        <taxon>Thalassolituus</taxon>
    </lineage>
</organism>
<comment type="caution">
    <text evidence="5">The sequence shown here is derived from an EMBL/GenBank/DDBJ whole genome shotgun (WGS) entry which is preliminary data.</text>
</comment>
<dbReference type="Pfam" id="PF00263">
    <property type="entry name" value="Secretin"/>
    <property type="match status" value="1"/>
</dbReference>
<dbReference type="InterPro" id="IPR011514">
    <property type="entry name" value="Secretin_N_2"/>
</dbReference>
<feature type="signal peptide" evidence="2">
    <location>
        <begin position="1"/>
        <end position="32"/>
    </location>
</feature>
<evidence type="ECO:0000259" key="4">
    <source>
        <dbReference type="Pfam" id="PF07655"/>
    </source>
</evidence>
<dbReference type="PANTHER" id="PTHR30332:SF17">
    <property type="entry name" value="TYPE IV PILIATION SYSTEM PROTEIN DR_0774-RELATED"/>
    <property type="match status" value="1"/>
</dbReference>
<accession>A0ABS7ZT02</accession>
<evidence type="ECO:0000256" key="2">
    <source>
        <dbReference type="SAM" id="SignalP"/>
    </source>
</evidence>
<gene>
    <name evidence="5" type="primary">mshL</name>
    <name evidence="5" type="ORF">I9W95_11610</name>
</gene>
<dbReference type="Proteomes" id="UP000714380">
    <property type="component" value="Unassembled WGS sequence"/>
</dbReference>
<feature type="domain" description="Type II/III secretion system secretin-like" evidence="3">
    <location>
        <begin position="339"/>
        <end position="516"/>
    </location>
</feature>
<dbReference type="InterPro" id="IPR004846">
    <property type="entry name" value="T2SS/T3SS_dom"/>
</dbReference>
<evidence type="ECO:0000313" key="6">
    <source>
        <dbReference type="Proteomes" id="UP000714380"/>
    </source>
</evidence>
<reference evidence="5 6" key="1">
    <citation type="submission" date="2020-12" db="EMBL/GenBank/DDBJ databases">
        <title>Novel Thalassolituus-related marine hydrocarbonoclastic bacteria mediated algae-derived hydrocarbons mineralization in twilight zone of the northern South China Sea.</title>
        <authorList>
            <person name="Dong C."/>
        </authorList>
    </citation>
    <scope>NUCLEOTIDE SEQUENCE [LARGE SCALE GENOMIC DNA]</scope>
    <source>
        <strain evidence="5 6">IMCC1826</strain>
    </source>
</reference>
<dbReference type="InterPro" id="IPR050810">
    <property type="entry name" value="Bact_Secretion_Sys_Channel"/>
</dbReference>
<keyword evidence="2" id="KW-0732">Signal</keyword>
<sequence length="544" mass="58891">MKQKELRPKAQQMMKYPVFFCLGLMLSACSSAPEKPATDDSPSAFLVTTDNTAEAPAALDLPALLPPLDATPVSEERFDVIANKTPAAIFFNSLVDGTSNNLVVHPDVSGDISLNLRQVTLTEALLAVRDLYGFDFVRTAYGVQILPRQQQTRVFPINYLNVKRSGRSGMRVSSGQVTTTEEVNSANNSTVSQSSSQSSNSSQVETESVSDFWSSLKQTLELMIAGEADANVVIDPHAGIVVLKAMPATLNTVADYLDRAELSVQKQVLIEAKIVEVTLSDGYQSGINWAALGGKSFRGSEYTVGTGLSSAALENPDLIDGIFTANFSLGDFTGALQLLKTQGDVRVLSSPRIATVNNQKAVIKVGTDEFFVTDISSTTTSTTTTTSDTPEIELTPFFSGIALDVTPQIGESGDVTLHVHPTVTEVEEKTKTVQLNDDDYTLPLAFSTVRETDSIIRARSGQVVVIGGLMQNRKVVTDASVPGLSSIPLLGWFFSQKREEMVQSELVILIQPRIIDTAIKQDELDSLNRRYSGSFPPRRSYATQ</sequence>
<dbReference type="InterPro" id="IPR001775">
    <property type="entry name" value="GspD/PilQ"/>
</dbReference>
<dbReference type="Gene3D" id="3.30.1370.130">
    <property type="match status" value="1"/>
</dbReference>
<dbReference type="Pfam" id="PF07655">
    <property type="entry name" value="Secretin_N_2"/>
    <property type="match status" value="1"/>
</dbReference>
<feature type="compositionally biased region" description="Low complexity" evidence="1">
    <location>
        <begin position="183"/>
        <end position="204"/>
    </location>
</feature>
<feature type="chain" id="PRO_5045325233" evidence="2">
    <location>
        <begin position="33"/>
        <end position="544"/>
    </location>
</feature>
<dbReference type="EMBL" id="JAEDAH010000058">
    <property type="protein sequence ID" value="MCA6064253.1"/>
    <property type="molecule type" value="Genomic_DNA"/>
</dbReference>
<feature type="domain" description="Secretin N-terminal" evidence="4">
    <location>
        <begin position="152"/>
        <end position="237"/>
    </location>
</feature>
<evidence type="ECO:0000256" key="1">
    <source>
        <dbReference type="SAM" id="MobiDB-lite"/>
    </source>
</evidence>
<dbReference type="PRINTS" id="PR00811">
    <property type="entry name" value="BCTERIALGSPD"/>
</dbReference>
<dbReference type="PROSITE" id="PS51257">
    <property type="entry name" value="PROKAR_LIPOPROTEIN"/>
    <property type="match status" value="1"/>
</dbReference>
<evidence type="ECO:0000259" key="3">
    <source>
        <dbReference type="Pfam" id="PF00263"/>
    </source>
</evidence>
<proteinExistence type="predicted"/>
<dbReference type="PANTHER" id="PTHR30332">
    <property type="entry name" value="PROBABLE GENERAL SECRETION PATHWAY PROTEIN D"/>
    <property type="match status" value="1"/>
</dbReference>
<name>A0ABS7ZT02_9GAMM</name>
<dbReference type="RefSeq" id="WP_225675039.1">
    <property type="nucleotide sequence ID" value="NZ_JAEDAH010000058.1"/>
</dbReference>
<evidence type="ECO:0000313" key="5">
    <source>
        <dbReference type="EMBL" id="MCA6064253.1"/>
    </source>
</evidence>
<keyword evidence="6" id="KW-1185">Reference proteome</keyword>